<dbReference type="RefSeq" id="WP_104699363.1">
    <property type="nucleotide sequence ID" value="NZ_FZPP01000004.1"/>
</dbReference>
<evidence type="ECO:0000313" key="7">
    <source>
        <dbReference type="Proteomes" id="UP000256599"/>
    </source>
</evidence>
<keyword evidence="4" id="KW-0411">Iron-sulfur</keyword>
<dbReference type="SUPFAM" id="SSF54862">
    <property type="entry name" value="4Fe-4S ferredoxins"/>
    <property type="match status" value="1"/>
</dbReference>
<name>A0A3D8I5P9_9HELI</name>
<dbReference type="PANTHER" id="PTHR43687">
    <property type="entry name" value="ADENYLYLSULFATE REDUCTASE, BETA SUBUNIT"/>
    <property type="match status" value="1"/>
</dbReference>
<keyword evidence="3" id="KW-0408">Iron</keyword>
<dbReference type="Pfam" id="PF12838">
    <property type="entry name" value="Fer4_7"/>
    <property type="match status" value="1"/>
</dbReference>
<gene>
    <name evidence="6" type="ORF">CQA63_02725</name>
</gene>
<evidence type="ECO:0000256" key="2">
    <source>
        <dbReference type="ARBA" id="ARBA00022723"/>
    </source>
</evidence>
<protein>
    <submittedName>
        <fullName evidence="6">4Fe-4S dicluster domain-containing protein</fullName>
    </submittedName>
</protein>
<keyword evidence="2" id="KW-0479">Metal-binding</keyword>
<evidence type="ECO:0000256" key="3">
    <source>
        <dbReference type="ARBA" id="ARBA00023004"/>
    </source>
</evidence>
<dbReference type="OrthoDB" id="9808559at2"/>
<feature type="domain" description="4Fe-4S ferredoxin-type" evidence="5">
    <location>
        <begin position="372"/>
        <end position="401"/>
    </location>
</feature>
<dbReference type="PROSITE" id="PS00198">
    <property type="entry name" value="4FE4S_FER_1"/>
    <property type="match status" value="2"/>
</dbReference>
<dbReference type="PANTHER" id="PTHR43687:SF1">
    <property type="entry name" value="FERREDOXIN III"/>
    <property type="match status" value="1"/>
</dbReference>
<dbReference type="InterPro" id="IPR050572">
    <property type="entry name" value="Fe-S_Ferredoxin"/>
</dbReference>
<evidence type="ECO:0000256" key="4">
    <source>
        <dbReference type="ARBA" id="ARBA00023014"/>
    </source>
</evidence>
<dbReference type="Proteomes" id="UP000256599">
    <property type="component" value="Unassembled WGS sequence"/>
</dbReference>
<dbReference type="PROSITE" id="PS51379">
    <property type="entry name" value="4FE4S_FER_2"/>
    <property type="match status" value="3"/>
</dbReference>
<accession>A0A3D8I5P9</accession>
<keyword evidence="7" id="KW-1185">Reference proteome</keyword>
<sequence>MNIDTWSSLNQQEKDILLECDEITLDFTSFGRDSVLSVAPDCVVIGYGQLCDEFLNLLIHTEHGQKLQVSHLLPQDFVSLKGSLGNFRLSFLNGDKSIQSIVVSQVISFAPLENLPTCKGVHRADMYCSADEMLGRILSFCGEIECVRNIVFDPTHCQYQGRRPLANGSGICHACADICPTIGITKDDSVMLLELSSIDCIACGKCVSVCPTGSVQREGDGLESFTYRARLYKGYIPLIVARGQVQELEDMFKSLKAQNPALLPFILEVPDMLNATYLLTLLQESGAQVVLYTPLGEHILADIESLNETYRRIFGKKAILHYTELSQLASLPHTHYIYTPKDSECAKDIFAERMRFWVKQEDYGRLSIKHFGILNIKPEQCTLCLSCVEACNTKALMNNQARFELLYKPSLCTDCGYCVASCPESCISLHSHALDLKPQSFEYTPMASDEPFKCIECGEIFATSKSIAKIKTILSPAFKDDNLKLKTLECCANCKVKVMFEGAYS</sequence>
<feature type="domain" description="4Fe-4S ferredoxin-type" evidence="5">
    <location>
        <begin position="191"/>
        <end position="220"/>
    </location>
</feature>
<evidence type="ECO:0000313" key="6">
    <source>
        <dbReference type="EMBL" id="RDU60479.1"/>
    </source>
</evidence>
<proteinExistence type="predicted"/>
<comment type="caution">
    <text evidence="6">The sequence shown here is derived from an EMBL/GenBank/DDBJ whole genome shotgun (WGS) entry which is preliminary data.</text>
</comment>
<dbReference type="GO" id="GO:0046872">
    <property type="term" value="F:metal ion binding"/>
    <property type="evidence" value="ECO:0007669"/>
    <property type="project" value="UniProtKB-KW"/>
</dbReference>
<dbReference type="GO" id="GO:0051539">
    <property type="term" value="F:4 iron, 4 sulfur cluster binding"/>
    <property type="evidence" value="ECO:0007669"/>
    <property type="project" value="UniProtKB-KW"/>
</dbReference>
<keyword evidence="1" id="KW-0004">4Fe-4S</keyword>
<dbReference type="InterPro" id="IPR017896">
    <property type="entry name" value="4Fe4S_Fe-S-bd"/>
</dbReference>
<reference evidence="6 7" key="1">
    <citation type="submission" date="2018-04" db="EMBL/GenBank/DDBJ databases">
        <title>Novel Campyloabacter and Helicobacter Species and Strains.</title>
        <authorList>
            <person name="Mannion A.J."/>
            <person name="Shen Z."/>
            <person name="Fox J.G."/>
        </authorList>
    </citation>
    <scope>NUCLEOTIDE SEQUENCE [LARGE SCALE GENOMIC DNA]</scope>
    <source>
        <strain evidence="6 7">MIT 98-6070</strain>
    </source>
</reference>
<dbReference type="EMBL" id="NXLR01000003">
    <property type="protein sequence ID" value="RDU60479.1"/>
    <property type="molecule type" value="Genomic_DNA"/>
</dbReference>
<organism evidence="6 7">
    <name type="scientific">Helicobacter marmotae</name>
    <dbReference type="NCBI Taxonomy" id="152490"/>
    <lineage>
        <taxon>Bacteria</taxon>
        <taxon>Pseudomonadati</taxon>
        <taxon>Campylobacterota</taxon>
        <taxon>Epsilonproteobacteria</taxon>
        <taxon>Campylobacterales</taxon>
        <taxon>Helicobacteraceae</taxon>
        <taxon>Helicobacter</taxon>
    </lineage>
</organism>
<evidence type="ECO:0000256" key="1">
    <source>
        <dbReference type="ARBA" id="ARBA00022485"/>
    </source>
</evidence>
<feature type="domain" description="4Fe-4S ferredoxin-type" evidence="5">
    <location>
        <begin position="403"/>
        <end position="432"/>
    </location>
</feature>
<dbReference type="Pfam" id="PF13237">
    <property type="entry name" value="Fer4_10"/>
    <property type="match status" value="1"/>
</dbReference>
<dbReference type="InterPro" id="IPR017900">
    <property type="entry name" value="4Fe4S_Fe_S_CS"/>
</dbReference>
<evidence type="ECO:0000259" key="5">
    <source>
        <dbReference type="PROSITE" id="PS51379"/>
    </source>
</evidence>
<dbReference type="AlphaFoldDB" id="A0A3D8I5P9"/>
<dbReference type="Gene3D" id="3.30.70.20">
    <property type="match status" value="2"/>
</dbReference>